<gene>
    <name evidence="1" type="ORF">ACFPET_02720</name>
</gene>
<dbReference type="Proteomes" id="UP001595823">
    <property type="component" value="Unassembled WGS sequence"/>
</dbReference>
<sequence>MAAKTMDLPGTPPHALRAAWSEVPHGYRAAVLTRLANPTVTTSFVKLVLERIGCRVPLSELERYRAGLLTARSTK</sequence>
<evidence type="ECO:0000313" key="2">
    <source>
        <dbReference type="Proteomes" id="UP001595823"/>
    </source>
</evidence>
<organism evidence="1 2">
    <name type="scientific">Salininema proteolyticum</name>
    <dbReference type="NCBI Taxonomy" id="1607685"/>
    <lineage>
        <taxon>Bacteria</taxon>
        <taxon>Bacillati</taxon>
        <taxon>Actinomycetota</taxon>
        <taxon>Actinomycetes</taxon>
        <taxon>Glycomycetales</taxon>
        <taxon>Glycomycetaceae</taxon>
        <taxon>Salininema</taxon>
    </lineage>
</organism>
<name>A0ABV8TUN5_9ACTN</name>
<keyword evidence="2" id="KW-1185">Reference proteome</keyword>
<accession>A0ABV8TUN5</accession>
<dbReference type="EMBL" id="JBHSDK010000002">
    <property type="protein sequence ID" value="MFC4334106.1"/>
    <property type="molecule type" value="Genomic_DNA"/>
</dbReference>
<proteinExistence type="predicted"/>
<dbReference type="RefSeq" id="WP_380617839.1">
    <property type="nucleotide sequence ID" value="NZ_JBHSDK010000002.1"/>
</dbReference>
<comment type="caution">
    <text evidence="1">The sequence shown here is derived from an EMBL/GenBank/DDBJ whole genome shotgun (WGS) entry which is preliminary data.</text>
</comment>
<reference evidence="2" key="1">
    <citation type="journal article" date="2019" name="Int. J. Syst. Evol. Microbiol.">
        <title>The Global Catalogue of Microorganisms (GCM) 10K type strain sequencing project: providing services to taxonomists for standard genome sequencing and annotation.</title>
        <authorList>
            <consortium name="The Broad Institute Genomics Platform"/>
            <consortium name="The Broad Institute Genome Sequencing Center for Infectious Disease"/>
            <person name="Wu L."/>
            <person name="Ma J."/>
        </authorList>
    </citation>
    <scope>NUCLEOTIDE SEQUENCE [LARGE SCALE GENOMIC DNA]</scope>
    <source>
        <strain evidence="2">IBRC-M 10908</strain>
    </source>
</reference>
<protein>
    <submittedName>
        <fullName evidence="1">Uncharacterized protein</fullName>
    </submittedName>
</protein>
<evidence type="ECO:0000313" key="1">
    <source>
        <dbReference type="EMBL" id="MFC4334106.1"/>
    </source>
</evidence>